<proteinExistence type="predicted"/>
<keyword evidence="3" id="KW-1185">Reference proteome</keyword>
<evidence type="ECO:0000256" key="1">
    <source>
        <dbReference type="SAM" id="MobiDB-lite"/>
    </source>
</evidence>
<gene>
    <name evidence="2" type="ORF">BEWA_047720</name>
</gene>
<protein>
    <submittedName>
        <fullName evidence="2">Uncharacterized protein</fullName>
    </submittedName>
</protein>
<comment type="caution">
    <text evidence="2">The sequence shown here is derived from an EMBL/GenBank/DDBJ whole genome shotgun (WGS) entry which is preliminary data.</text>
</comment>
<dbReference type="VEuPathDB" id="PiroplasmaDB:BEWA_047720"/>
<reference evidence="2 3" key="1">
    <citation type="journal article" date="2012" name="BMC Genomics">
        <title>Comparative genomic analysis and phylogenetic position of Theileria equi.</title>
        <authorList>
            <person name="Kappmeyer L.S."/>
            <person name="Thiagarajan M."/>
            <person name="Herndon D.R."/>
            <person name="Ramsay J.D."/>
            <person name="Caler E."/>
            <person name="Djikeng A."/>
            <person name="Gillespie J.J."/>
            <person name="Lau A.O."/>
            <person name="Roalson E.H."/>
            <person name="Silva J.C."/>
            <person name="Silva M.G."/>
            <person name="Suarez C.E."/>
            <person name="Ueti M.W."/>
            <person name="Nene V.M."/>
            <person name="Mealey R.H."/>
            <person name="Knowles D.P."/>
            <person name="Brayton K.A."/>
        </authorList>
    </citation>
    <scope>NUCLEOTIDE SEQUENCE [LARGE SCALE GENOMIC DNA]</scope>
    <source>
        <strain evidence="2 3">WA</strain>
    </source>
</reference>
<dbReference type="GeneID" id="15804010"/>
<name>L1LA45_THEEQ</name>
<feature type="region of interest" description="Disordered" evidence="1">
    <location>
        <begin position="1"/>
        <end position="25"/>
    </location>
</feature>
<sequence>MTSHTVSREISPASSRALSRCTSTSSVEEPTAYLEEVKIEIEEFARIIAEANMRVGEPNHEADKIYAEKKSRPKSKIVGVNNEYYIREGDFDEIYSGNCTEDFAKKLSVKGIIQSAGMGSAGMDGGKEMNIKSNYDMFGAINSNSTSSGVNSITDRLGSYMDHFPQNNGNVSINPYKSATGNTINSRNSGPLNKVVFKNPRNNSFVLMANCAENAIVSIKSQNGMVELEYSPSVKEISLNFQSQIPNFLKHSDLFQRWRSQQFGLHLGNYHHIAGTGLNVQGKLNEIPQN</sequence>
<dbReference type="AlphaFoldDB" id="L1LA45"/>
<accession>L1LA45</accession>
<dbReference type="Proteomes" id="UP000031512">
    <property type="component" value="Unassembled WGS sequence"/>
</dbReference>
<feature type="compositionally biased region" description="Polar residues" evidence="1">
    <location>
        <begin position="12"/>
        <end position="25"/>
    </location>
</feature>
<evidence type="ECO:0000313" key="2">
    <source>
        <dbReference type="EMBL" id="EKX72307.1"/>
    </source>
</evidence>
<organism evidence="2 3">
    <name type="scientific">Theileria equi strain WA</name>
    <dbReference type="NCBI Taxonomy" id="1537102"/>
    <lineage>
        <taxon>Eukaryota</taxon>
        <taxon>Sar</taxon>
        <taxon>Alveolata</taxon>
        <taxon>Apicomplexa</taxon>
        <taxon>Aconoidasida</taxon>
        <taxon>Piroplasmida</taxon>
        <taxon>Theileriidae</taxon>
        <taxon>Theileria</taxon>
    </lineage>
</organism>
<dbReference type="KEGG" id="beq:BEWA_047720"/>
<dbReference type="EMBL" id="ACOU01000007">
    <property type="protein sequence ID" value="EKX72307.1"/>
    <property type="molecule type" value="Genomic_DNA"/>
</dbReference>
<evidence type="ECO:0000313" key="3">
    <source>
        <dbReference type="Proteomes" id="UP000031512"/>
    </source>
</evidence>
<dbReference type="RefSeq" id="XP_004831759.1">
    <property type="nucleotide sequence ID" value="XM_004831702.1"/>
</dbReference>